<keyword evidence="3" id="KW-1003">Cell membrane</keyword>
<keyword evidence="9" id="KW-0325">Glycoprotein</keyword>
<comment type="caution">
    <text evidence="18">The sequence shown here is derived from an EMBL/GenBank/DDBJ whole genome shotgun (WGS) entry which is preliminary data.</text>
</comment>
<evidence type="ECO:0000256" key="17">
    <source>
        <dbReference type="SAM" id="MobiDB-lite"/>
    </source>
</evidence>
<keyword evidence="10" id="KW-0628">Postsynaptic cell membrane</keyword>
<evidence type="ECO:0000256" key="3">
    <source>
        <dbReference type="ARBA" id="ARBA00022475"/>
    </source>
</evidence>
<proteinExistence type="inferred from homology"/>
<reference evidence="18" key="1">
    <citation type="submission" date="2020-03" db="EMBL/GenBank/DDBJ databases">
        <title>Studies in the Genomics of Life Span.</title>
        <authorList>
            <person name="Glass D."/>
        </authorList>
    </citation>
    <scope>NUCLEOTIDE SEQUENCE</scope>
    <source>
        <strain evidence="18">LTLLF</strain>
        <tissue evidence="18">Muscle</tissue>
    </source>
</reference>
<dbReference type="GO" id="GO:0005783">
    <property type="term" value="C:endoplasmic reticulum"/>
    <property type="evidence" value="ECO:0007669"/>
    <property type="project" value="TreeGrafter"/>
</dbReference>
<feature type="transmembrane region" description="Helical" evidence="16">
    <location>
        <begin position="255"/>
        <end position="278"/>
    </location>
</feature>
<evidence type="ECO:0000256" key="1">
    <source>
        <dbReference type="ARBA" id="ARBA00004285"/>
    </source>
</evidence>
<evidence type="ECO:0000256" key="15">
    <source>
        <dbReference type="ARBA" id="ARBA00042941"/>
    </source>
</evidence>
<evidence type="ECO:0000256" key="5">
    <source>
        <dbReference type="ARBA" id="ARBA00022703"/>
    </source>
</evidence>
<evidence type="ECO:0000256" key="14">
    <source>
        <dbReference type="ARBA" id="ARBA00040576"/>
    </source>
</evidence>
<evidence type="ECO:0000256" key="4">
    <source>
        <dbReference type="ARBA" id="ARBA00022692"/>
    </source>
</evidence>
<keyword evidence="7" id="KW-0770">Synapse</keyword>
<keyword evidence="4 16" id="KW-0812">Transmembrane</keyword>
<feature type="region of interest" description="Disordered" evidence="17">
    <location>
        <begin position="1"/>
        <end position="49"/>
    </location>
</feature>
<keyword evidence="5" id="KW-0053">Apoptosis</keyword>
<evidence type="ECO:0000256" key="10">
    <source>
        <dbReference type="ARBA" id="ARBA00023257"/>
    </source>
</evidence>
<dbReference type="GO" id="GO:0045121">
    <property type="term" value="C:membrane raft"/>
    <property type="evidence" value="ECO:0007669"/>
    <property type="project" value="UniProtKB-SubCell"/>
</dbReference>
<evidence type="ECO:0000256" key="2">
    <source>
        <dbReference type="ARBA" id="ARBA00004651"/>
    </source>
</evidence>
<evidence type="ECO:0000313" key="19">
    <source>
        <dbReference type="Proteomes" id="UP000710432"/>
    </source>
</evidence>
<dbReference type="Pfam" id="PF01027">
    <property type="entry name" value="Bax1-I"/>
    <property type="match status" value="1"/>
</dbReference>
<keyword evidence="6 16" id="KW-1133">Transmembrane helix</keyword>
<dbReference type="Proteomes" id="UP000710432">
    <property type="component" value="Unassembled WGS sequence"/>
</dbReference>
<comment type="subunit">
    <text evidence="13">Interacts with FAS/TNFRSF6 and BAX.</text>
</comment>
<keyword evidence="8 16" id="KW-0472">Membrane</keyword>
<sequence>MTQGKLSVANKAPGTEGQQKTNGEKKEVPAVPSAPPSYEEATSGDGLKSGTFPQAPTAVPLHPSWAYVDPSSSSSYEAFPTGNHELFTTFSWDDQKVRRLFIRKVYTILLVQLLVTLAVVALFTFCDVVKDYVQANPGWYWASYAVFFATYLTLACCSGPRRHFPWNLILLGIFVSDWGELGTDAEWGQRKDKGSMGVEGQRILIGDINMRFLVEQSYYNTTSVLLCLGITALVCLSVTIFSFQTKFDFTSCQGVLFVLLMTLFFSGLLLAILLPFQYVPWLHAVYAVLGAGVFTLFLAFDTQLLMGNRRHSLSPEEYIFGALNIYLDIIYIFTFFLQLFGTSRE</sequence>
<evidence type="ECO:0000256" key="6">
    <source>
        <dbReference type="ARBA" id="ARBA00022989"/>
    </source>
</evidence>
<dbReference type="PANTHER" id="PTHR23291">
    <property type="entry name" value="BAX INHIBITOR-RELATED"/>
    <property type="match status" value="1"/>
</dbReference>
<evidence type="ECO:0000256" key="8">
    <source>
        <dbReference type="ARBA" id="ARBA00023136"/>
    </source>
</evidence>
<protein>
    <recommendedName>
        <fullName evidence="14">Protein lifeguard 2</fullName>
    </recommendedName>
    <alternativeName>
        <fullName evidence="15">Fas apoptotic inhibitory molecule 2</fullName>
    </alternativeName>
</protein>
<gene>
    <name evidence="18" type="ORF">LTLLF_153665</name>
</gene>
<comment type="subcellular location">
    <subcellularLocation>
        <location evidence="2">Cell membrane</location>
        <topology evidence="2">Multi-pass membrane protein</topology>
    </subcellularLocation>
    <subcellularLocation>
        <location evidence="1">Membrane raft</location>
    </subcellularLocation>
    <subcellularLocation>
        <location evidence="11">Postsynaptic cell membrane</location>
    </subcellularLocation>
</comment>
<feature type="transmembrane region" description="Helical" evidence="16">
    <location>
        <begin position="284"/>
        <end position="306"/>
    </location>
</feature>
<evidence type="ECO:0000313" key="18">
    <source>
        <dbReference type="EMBL" id="KAH0510652.1"/>
    </source>
</evidence>
<dbReference type="CDD" id="cd10428">
    <property type="entry name" value="LFG_like"/>
    <property type="match status" value="1"/>
</dbReference>
<evidence type="ECO:0000256" key="13">
    <source>
        <dbReference type="ARBA" id="ARBA00038784"/>
    </source>
</evidence>
<evidence type="ECO:0000256" key="12">
    <source>
        <dbReference type="ARBA" id="ARBA00038174"/>
    </source>
</evidence>
<evidence type="ECO:0000256" key="7">
    <source>
        <dbReference type="ARBA" id="ARBA00023018"/>
    </source>
</evidence>
<dbReference type="GO" id="GO:0005794">
    <property type="term" value="C:Golgi apparatus"/>
    <property type="evidence" value="ECO:0007669"/>
    <property type="project" value="TreeGrafter"/>
</dbReference>
<accession>A0A8J6L0R5</accession>
<dbReference type="PANTHER" id="PTHR23291:SF18">
    <property type="entry name" value="PROTEIN LIFEGUARD 2"/>
    <property type="match status" value="1"/>
</dbReference>
<feature type="transmembrane region" description="Helical" evidence="16">
    <location>
        <begin position="218"/>
        <end position="243"/>
    </location>
</feature>
<dbReference type="AlphaFoldDB" id="A0A8J6L0R5"/>
<evidence type="ECO:0000256" key="11">
    <source>
        <dbReference type="ARBA" id="ARBA00034100"/>
    </source>
</evidence>
<comment type="similarity">
    <text evidence="12">Belongs to the BI1 family. LFG subfamily.</text>
</comment>
<organism evidence="18 19">
    <name type="scientific">Microtus ochrogaster</name>
    <name type="common">Prairie vole</name>
    <dbReference type="NCBI Taxonomy" id="79684"/>
    <lineage>
        <taxon>Eukaryota</taxon>
        <taxon>Metazoa</taxon>
        <taxon>Chordata</taxon>
        <taxon>Craniata</taxon>
        <taxon>Vertebrata</taxon>
        <taxon>Euteleostomi</taxon>
        <taxon>Mammalia</taxon>
        <taxon>Eutheria</taxon>
        <taxon>Euarchontoglires</taxon>
        <taxon>Glires</taxon>
        <taxon>Rodentia</taxon>
        <taxon>Myomorpha</taxon>
        <taxon>Muroidea</taxon>
        <taxon>Cricetidae</taxon>
        <taxon>Arvicolinae</taxon>
        <taxon>Microtus</taxon>
    </lineage>
</organism>
<name>A0A8J6L0R5_MICOH</name>
<dbReference type="EMBL" id="JAATJU010022430">
    <property type="protein sequence ID" value="KAH0510652.1"/>
    <property type="molecule type" value="Genomic_DNA"/>
</dbReference>
<dbReference type="GO" id="GO:2001234">
    <property type="term" value="P:negative regulation of apoptotic signaling pathway"/>
    <property type="evidence" value="ECO:0007669"/>
    <property type="project" value="TreeGrafter"/>
</dbReference>
<dbReference type="GO" id="GO:0045211">
    <property type="term" value="C:postsynaptic membrane"/>
    <property type="evidence" value="ECO:0007669"/>
    <property type="project" value="UniProtKB-SubCell"/>
</dbReference>
<feature type="transmembrane region" description="Helical" evidence="16">
    <location>
        <begin position="318"/>
        <end position="340"/>
    </location>
</feature>
<feature type="transmembrane region" description="Helical" evidence="16">
    <location>
        <begin position="105"/>
        <end position="126"/>
    </location>
</feature>
<evidence type="ECO:0000256" key="16">
    <source>
        <dbReference type="RuleBase" id="RU004379"/>
    </source>
</evidence>
<feature type="transmembrane region" description="Helical" evidence="16">
    <location>
        <begin position="138"/>
        <end position="157"/>
    </location>
</feature>
<evidence type="ECO:0000256" key="9">
    <source>
        <dbReference type="ARBA" id="ARBA00023180"/>
    </source>
</evidence>
<dbReference type="InterPro" id="IPR006214">
    <property type="entry name" value="Bax_inhibitor_1-related"/>
</dbReference>
<dbReference type="GO" id="GO:0006915">
    <property type="term" value="P:apoptotic process"/>
    <property type="evidence" value="ECO:0007669"/>
    <property type="project" value="UniProtKB-KW"/>
</dbReference>